<dbReference type="Proteomes" id="UP001195483">
    <property type="component" value="Unassembled WGS sequence"/>
</dbReference>
<proteinExistence type="predicted"/>
<protein>
    <submittedName>
        <fullName evidence="1">Uncharacterized protein</fullName>
    </submittedName>
</protein>
<evidence type="ECO:0000313" key="1">
    <source>
        <dbReference type="EMBL" id="KAK3575955.1"/>
    </source>
</evidence>
<reference evidence="1" key="1">
    <citation type="journal article" date="2021" name="Genome Biol. Evol.">
        <title>A High-Quality Reference Genome for a Parasitic Bivalve with Doubly Uniparental Inheritance (Bivalvia: Unionida).</title>
        <authorList>
            <person name="Smith C.H."/>
        </authorList>
    </citation>
    <scope>NUCLEOTIDE SEQUENCE</scope>
    <source>
        <strain evidence="1">CHS0354</strain>
    </source>
</reference>
<feature type="non-terminal residue" evidence="1">
    <location>
        <position position="91"/>
    </location>
</feature>
<sequence length="91" mass="10292">MLRSAISEDESPIHGLHASFVTYKRDRPKPNLTSISDMNKNQTYGKYCCRLSILPCGISFSKSNRLKKILETAPLLVLTEYTTEEVDINKA</sequence>
<evidence type="ECO:0000313" key="2">
    <source>
        <dbReference type="Proteomes" id="UP001195483"/>
    </source>
</evidence>
<reference evidence="1" key="2">
    <citation type="journal article" date="2021" name="Genome Biol. Evol.">
        <title>Developing a high-quality reference genome for a parasitic bivalve with doubly uniparental inheritance (Bivalvia: Unionida).</title>
        <authorList>
            <person name="Smith C.H."/>
        </authorList>
    </citation>
    <scope>NUCLEOTIDE SEQUENCE</scope>
    <source>
        <strain evidence="1">CHS0354</strain>
        <tissue evidence="1">Mantle</tissue>
    </source>
</reference>
<reference evidence="1" key="3">
    <citation type="submission" date="2023-05" db="EMBL/GenBank/DDBJ databases">
        <authorList>
            <person name="Smith C.H."/>
        </authorList>
    </citation>
    <scope>NUCLEOTIDE SEQUENCE</scope>
    <source>
        <strain evidence="1">CHS0354</strain>
        <tissue evidence="1">Mantle</tissue>
    </source>
</reference>
<organism evidence="1 2">
    <name type="scientific">Potamilus streckersoni</name>
    <dbReference type="NCBI Taxonomy" id="2493646"/>
    <lineage>
        <taxon>Eukaryota</taxon>
        <taxon>Metazoa</taxon>
        <taxon>Spiralia</taxon>
        <taxon>Lophotrochozoa</taxon>
        <taxon>Mollusca</taxon>
        <taxon>Bivalvia</taxon>
        <taxon>Autobranchia</taxon>
        <taxon>Heteroconchia</taxon>
        <taxon>Palaeoheterodonta</taxon>
        <taxon>Unionida</taxon>
        <taxon>Unionoidea</taxon>
        <taxon>Unionidae</taxon>
        <taxon>Ambleminae</taxon>
        <taxon>Lampsilini</taxon>
        <taxon>Potamilus</taxon>
    </lineage>
</organism>
<comment type="caution">
    <text evidence="1">The sequence shown here is derived from an EMBL/GenBank/DDBJ whole genome shotgun (WGS) entry which is preliminary data.</text>
</comment>
<dbReference type="EMBL" id="JAEAOA010001194">
    <property type="protein sequence ID" value="KAK3575955.1"/>
    <property type="molecule type" value="Genomic_DNA"/>
</dbReference>
<accession>A0AAE0VGM1</accession>
<gene>
    <name evidence="1" type="ORF">CHS0354_019273</name>
</gene>
<keyword evidence="2" id="KW-1185">Reference proteome</keyword>
<name>A0AAE0VGM1_9BIVA</name>
<dbReference type="AlphaFoldDB" id="A0AAE0VGM1"/>